<dbReference type="PANTHER" id="PTHR33223">
    <property type="entry name" value="CCHC-TYPE DOMAIN-CONTAINING PROTEIN"/>
    <property type="match status" value="1"/>
</dbReference>
<reference evidence="4" key="1">
    <citation type="journal article" date="2023" name="Proc. Natl. Acad. Sci. U.S.A.">
        <title>Genomic and structural basis for evolution of tropane alkaloid biosynthesis.</title>
        <authorList>
            <person name="Wanga Y.-J."/>
            <person name="Taina T."/>
            <person name="Yua J.-Y."/>
            <person name="Lia J."/>
            <person name="Xua B."/>
            <person name="Chenc J."/>
            <person name="D'Auriad J.C."/>
            <person name="Huanga J.-P."/>
            <person name="Huanga S.-X."/>
        </authorList>
    </citation>
    <scope>NUCLEOTIDE SEQUENCE [LARGE SCALE GENOMIC DNA]</scope>
    <source>
        <strain evidence="4">cv. KIB-2019</strain>
    </source>
</reference>
<dbReference type="OrthoDB" id="1737504at2759"/>
<name>A0A9Q1LSF9_9SOLA</name>
<evidence type="ECO:0000313" key="4">
    <source>
        <dbReference type="Proteomes" id="UP001152561"/>
    </source>
</evidence>
<gene>
    <name evidence="3" type="ORF">K7X08_002163</name>
</gene>
<evidence type="ECO:0000256" key="1">
    <source>
        <dbReference type="SAM" id="MobiDB-lite"/>
    </source>
</evidence>
<dbReference type="Pfam" id="PF03732">
    <property type="entry name" value="Retrotrans_gag"/>
    <property type="match status" value="1"/>
</dbReference>
<dbReference type="Proteomes" id="UP001152561">
    <property type="component" value="Unassembled WGS sequence"/>
</dbReference>
<evidence type="ECO:0000259" key="2">
    <source>
        <dbReference type="Pfam" id="PF03732"/>
    </source>
</evidence>
<dbReference type="InterPro" id="IPR005162">
    <property type="entry name" value="Retrotrans_gag_dom"/>
</dbReference>
<feature type="compositionally biased region" description="Basic and acidic residues" evidence="1">
    <location>
        <begin position="1"/>
        <end position="15"/>
    </location>
</feature>
<dbReference type="PANTHER" id="PTHR33223:SF11">
    <property type="entry name" value="ELEMENT PROTEIN, PUTATIVE-RELATED"/>
    <property type="match status" value="1"/>
</dbReference>
<feature type="compositionally biased region" description="Low complexity" evidence="1">
    <location>
        <begin position="17"/>
        <end position="31"/>
    </location>
</feature>
<feature type="region of interest" description="Disordered" evidence="1">
    <location>
        <begin position="1"/>
        <end position="33"/>
    </location>
</feature>
<organism evidence="3 4">
    <name type="scientific">Anisodus acutangulus</name>
    <dbReference type="NCBI Taxonomy" id="402998"/>
    <lineage>
        <taxon>Eukaryota</taxon>
        <taxon>Viridiplantae</taxon>
        <taxon>Streptophyta</taxon>
        <taxon>Embryophyta</taxon>
        <taxon>Tracheophyta</taxon>
        <taxon>Spermatophyta</taxon>
        <taxon>Magnoliopsida</taxon>
        <taxon>eudicotyledons</taxon>
        <taxon>Gunneridae</taxon>
        <taxon>Pentapetalae</taxon>
        <taxon>asterids</taxon>
        <taxon>lamiids</taxon>
        <taxon>Solanales</taxon>
        <taxon>Solanaceae</taxon>
        <taxon>Solanoideae</taxon>
        <taxon>Hyoscyameae</taxon>
        <taxon>Anisodus</taxon>
    </lineage>
</organism>
<feature type="domain" description="Retrotransposon gag" evidence="2">
    <location>
        <begin position="202"/>
        <end position="264"/>
    </location>
</feature>
<accession>A0A9Q1LSF9</accession>
<sequence>MASDIKDVVSNHDDNNNNDNGSNNVNNNNGVPLIDPIIGEHQNNHTTWIQKLQKKSSRASAIDEARPVRKKDMCREEGWADENGNGSGTNESSRVLKMLQALTKRMVTNEKKVETYNSLVDQILGAPPIMKGPHSKRCIQLLFQPSTALKLIPKRFKISDLPKYDGTKDPYEYVTSYTCAVNGNDMHPDEIESVLLKKFGETLSKGAMTCYSMLHEHSINSFEMLADAFIKAYIGARKVQARKANIFKIAQKDTELLREFVTRF</sequence>
<protein>
    <recommendedName>
        <fullName evidence="2">Retrotransposon gag domain-containing protein</fullName>
    </recommendedName>
</protein>
<proteinExistence type="predicted"/>
<dbReference type="EMBL" id="JAJAGQ010000015">
    <property type="protein sequence ID" value="KAJ8541347.1"/>
    <property type="molecule type" value="Genomic_DNA"/>
</dbReference>
<keyword evidence="4" id="KW-1185">Reference proteome</keyword>
<dbReference type="AlphaFoldDB" id="A0A9Q1LSF9"/>
<evidence type="ECO:0000313" key="3">
    <source>
        <dbReference type="EMBL" id="KAJ8541347.1"/>
    </source>
</evidence>
<comment type="caution">
    <text evidence="3">The sequence shown here is derived from an EMBL/GenBank/DDBJ whole genome shotgun (WGS) entry which is preliminary data.</text>
</comment>